<dbReference type="InterPro" id="IPR011951">
    <property type="entry name" value="HAD-SF_hydro_IA_YjjG/PynA"/>
</dbReference>
<dbReference type="AlphaFoldDB" id="A0A1T4RGZ4"/>
<dbReference type="NCBIfam" id="TIGR02254">
    <property type="entry name" value="YjjG_YfnB"/>
    <property type="match status" value="1"/>
</dbReference>
<dbReference type="InterPro" id="IPR023198">
    <property type="entry name" value="PGP-like_dom2"/>
</dbReference>
<dbReference type="GO" id="GO:0008253">
    <property type="term" value="F:5'-nucleotidase activity"/>
    <property type="evidence" value="ECO:0007669"/>
    <property type="project" value="InterPro"/>
</dbReference>
<dbReference type="InterPro" id="IPR036412">
    <property type="entry name" value="HAD-like_sf"/>
</dbReference>
<gene>
    <name evidence="1" type="ORF">SAMN04488128_1021129</name>
</gene>
<dbReference type="PANTHER" id="PTHR47478:SF1">
    <property type="entry name" value="PYRIMIDINE 5'-NUCLEOTIDASE YJJG"/>
    <property type="match status" value="1"/>
</dbReference>
<keyword evidence="1" id="KW-0378">Hydrolase</keyword>
<dbReference type="Pfam" id="PF00702">
    <property type="entry name" value="Hydrolase"/>
    <property type="match status" value="1"/>
</dbReference>
<dbReference type="SFLD" id="SFLDS00003">
    <property type="entry name" value="Haloacid_Dehalogenase"/>
    <property type="match status" value="1"/>
</dbReference>
<dbReference type="Proteomes" id="UP000190367">
    <property type="component" value="Unassembled WGS sequence"/>
</dbReference>
<dbReference type="Gene3D" id="1.10.150.240">
    <property type="entry name" value="Putative phosphatase, domain 2"/>
    <property type="match status" value="1"/>
</dbReference>
<dbReference type="NCBIfam" id="TIGR01549">
    <property type="entry name" value="HAD-SF-IA-v1"/>
    <property type="match status" value="1"/>
</dbReference>
<dbReference type="SFLD" id="SFLDG01129">
    <property type="entry name" value="C1.5:_HAD__Beta-PGM__Phosphata"/>
    <property type="match status" value="1"/>
</dbReference>
<name>A0A1T4RGZ4_9BACT</name>
<dbReference type="SFLD" id="SFLDG01135">
    <property type="entry name" value="C1.5.6:_HAD__Beta-PGM__Phospha"/>
    <property type="match status" value="1"/>
</dbReference>
<reference evidence="2" key="1">
    <citation type="submission" date="2017-02" db="EMBL/GenBank/DDBJ databases">
        <authorList>
            <person name="Varghese N."/>
            <person name="Submissions S."/>
        </authorList>
    </citation>
    <scope>NUCLEOTIDE SEQUENCE [LARGE SCALE GENOMIC DNA]</scope>
    <source>
        <strain evidence="2">DSM 22224</strain>
    </source>
</reference>
<protein>
    <submittedName>
        <fullName evidence="1">Putative hydrolase of the HAD superfamily</fullName>
    </submittedName>
</protein>
<dbReference type="InterPro" id="IPR023214">
    <property type="entry name" value="HAD_sf"/>
</dbReference>
<accession>A0A1T4RGZ4</accession>
<evidence type="ECO:0000313" key="1">
    <source>
        <dbReference type="EMBL" id="SKA15179.1"/>
    </source>
</evidence>
<proteinExistence type="predicted"/>
<evidence type="ECO:0000313" key="2">
    <source>
        <dbReference type="Proteomes" id="UP000190367"/>
    </source>
</evidence>
<dbReference type="EMBL" id="FUWZ01000002">
    <property type="protein sequence ID" value="SKA15179.1"/>
    <property type="molecule type" value="Genomic_DNA"/>
</dbReference>
<sequence length="249" mass="28630">MTLVWKPHLSGILYLCRVMRYKHLFFDLDHTLWDFETNEQETLLELFDTHGLANRGVPTFEAFSVSYVGHNERLWERFRKGFINRAELRDKRFRLALLDFKIGDEKLCQAMSTQFLEILPNKKALFPETKETLDYLAAKNYPMHMITNGFEETQLLKMRNAGIDHYFTHIVTSEVAGSLKPYPGIFEYAIGKAGTSAAESIMVGDAMELDIKGAHGVGMDQVYFNPAKPPVDFTPTYTIGHLKELRNIL</sequence>
<dbReference type="Gene3D" id="3.40.50.1000">
    <property type="entry name" value="HAD superfamily/HAD-like"/>
    <property type="match status" value="1"/>
</dbReference>
<organism evidence="1 2">
    <name type="scientific">Chitinophaga eiseniae</name>
    <dbReference type="NCBI Taxonomy" id="634771"/>
    <lineage>
        <taxon>Bacteria</taxon>
        <taxon>Pseudomonadati</taxon>
        <taxon>Bacteroidota</taxon>
        <taxon>Chitinophagia</taxon>
        <taxon>Chitinophagales</taxon>
        <taxon>Chitinophagaceae</taxon>
        <taxon>Chitinophaga</taxon>
    </lineage>
</organism>
<dbReference type="STRING" id="634771.SAMN04488128_1021129"/>
<dbReference type="PANTHER" id="PTHR47478">
    <property type="match status" value="1"/>
</dbReference>
<dbReference type="InterPro" id="IPR006439">
    <property type="entry name" value="HAD-SF_hydro_IA"/>
</dbReference>
<keyword evidence="2" id="KW-1185">Reference proteome</keyword>
<dbReference type="InterPro" id="IPR052550">
    <property type="entry name" value="Pyrimidine_5'-ntase_YjjG"/>
</dbReference>
<dbReference type="SUPFAM" id="SSF56784">
    <property type="entry name" value="HAD-like"/>
    <property type="match status" value="1"/>
</dbReference>
<dbReference type="PRINTS" id="PR00413">
    <property type="entry name" value="HADHALOGNASE"/>
</dbReference>